<dbReference type="InterPro" id="IPR011990">
    <property type="entry name" value="TPR-like_helical_dom_sf"/>
</dbReference>
<evidence type="ECO:0000313" key="1">
    <source>
        <dbReference type="EMBL" id="VAX08760.1"/>
    </source>
</evidence>
<dbReference type="EMBL" id="UOFW01000245">
    <property type="protein sequence ID" value="VAX08760.1"/>
    <property type="molecule type" value="Genomic_DNA"/>
</dbReference>
<gene>
    <name evidence="1" type="ORF">MNBD_ALPHA03-1769</name>
</gene>
<protein>
    <submittedName>
        <fullName evidence="1">FIG000875: Thioredoxin domain-containing protein EC-YbbN</fullName>
    </submittedName>
</protein>
<dbReference type="Gene3D" id="1.25.40.10">
    <property type="entry name" value="Tetratricopeptide repeat domain"/>
    <property type="match status" value="2"/>
</dbReference>
<dbReference type="AlphaFoldDB" id="A0A3B1BEB9"/>
<organism evidence="1">
    <name type="scientific">hydrothermal vent metagenome</name>
    <dbReference type="NCBI Taxonomy" id="652676"/>
    <lineage>
        <taxon>unclassified sequences</taxon>
        <taxon>metagenomes</taxon>
        <taxon>ecological metagenomes</taxon>
    </lineage>
</organism>
<reference evidence="1" key="1">
    <citation type="submission" date="2018-06" db="EMBL/GenBank/DDBJ databases">
        <authorList>
            <person name="Zhirakovskaya E."/>
        </authorList>
    </citation>
    <scope>NUCLEOTIDE SEQUENCE</scope>
</reference>
<accession>A0A3B1BEB9</accession>
<sequence length="205" mass="22648">DGKPVDAFMGVRPESEVRAFFEKHAGPPAGIDMEKILADARELIAQSDFAAAMDLLTAFLQSDPQNPEALALLASVYLKNNDVEHAENLFASIDENDHNKPDVAAIKAELELISQANDLQDIQQLILAVEKDDTNFQAKFDLSLAYNAAGKREEAADVLLEIIVSSREWNEDGARKQLLKYFEAWGPTDEATNSGRRKLSTLLFS</sequence>
<dbReference type="Pfam" id="PF14559">
    <property type="entry name" value="TPR_19"/>
    <property type="match status" value="1"/>
</dbReference>
<dbReference type="Pfam" id="PF14561">
    <property type="entry name" value="TPR_20"/>
    <property type="match status" value="1"/>
</dbReference>
<dbReference type="SUPFAM" id="SSF48452">
    <property type="entry name" value="TPR-like"/>
    <property type="match status" value="1"/>
</dbReference>
<name>A0A3B1BEB9_9ZZZZ</name>
<proteinExistence type="predicted"/>
<feature type="non-terminal residue" evidence="1">
    <location>
        <position position="1"/>
    </location>
</feature>